<proteinExistence type="inferred from homology"/>
<dbReference type="AlphaFoldDB" id="A0ABD1DNM4"/>
<sequence length="283" mass="32517">MALVVQRVFDEYHQYMKEHRDTRSASLPLTNEPWPVMILIATYLFVVLKAGPEYMANRKPFDLKIVIRVYNIVQVVANGAFFVTIMYLLLQRQNFSLVCQPVDYSTTREGFQELYLSYGYFLLKVLDLADTVFFVLRKKQSHVSFLHVYHHAVMVLMTYLAVVFVPGGHVFMLGVWNSLVHAVMYFYYFLASYQRPGHHLVEEISDPVAAGSVRPSGLSLWQACPFRDGLWLSEDLALGWLRAGHLHLQHVSGLLRESLRGEEPQGELSKCENEVEGQAKARQ</sequence>
<evidence type="ECO:0000256" key="6">
    <source>
        <dbReference type="ARBA" id="ARBA00022989"/>
    </source>
</evidence>
<dbReference type="PANTHER" id="PTHR11157">
    <property type="entry name" value="FATTY ACID ACYL TRANSFERASE-RELATED"/>
    <property type="match status" value="1"/>
</dbReference>
<evidence type="ECO:0000313" key="13">
    <source>
        <dbReference type="Proteomes" id="UP001562425"/>
    </source>
</evidence>
<dbReference type="InterPro" id="IPR030457">
    <property type="entry name" value="ELO_CS"/>
</dbReference>
<evidence type="ECO:0000256" key="4">
    <source>
        <dbReference type="ARBA" id="ARBA00022692"/>
    </source>
</evidence>
<evidence type="ECO:0000256" key="9">
    <source>
        <dbReference type="ARBA" id="ARBA00023160"/>
    </source>
</evidence>
<keyword evidence="7 10" id="KW-0443">Lipid metabolism</keyword>
<dbReference type="EMBL" id="JBEHCU010004962">
    <property type="protein sequence ID" value="KAL1401367.1"/>
    <property type="molecule type" value="Genomic_DNA"/>
</dbReference>
<comment type="similarity">
    <text evidence="10">Belongs to the ELO family.</text>
</comment>
<feature type="transmembrane region" description="Helical" evidence="10">
    <location>
        <begin position="171"/>
        <end position="190"/>
    </location>
</feature>
<comment type="catalytic activity">
    <reaction evidence="10">
        <text>a very-long-chain acyl-CoA + malonyl-CoA + H(+) = a very-long-chain 3-oxoacyl-CoA + CO2 + CoA</text>
        <dbReference type="Rhea" id="RHEA:32727"/>
        <dbReference type="ChEBI" id="CHEBI:15378"/>
        <dbReference type="ChEBI" id="CHEBI:16526"/>
        <dbReference type="ChEBI" id="CHEBI:57287"/>
        <dbReference type="ChEBI" id="CHEBI:57384"/>
        <dbReference type="ChEBI" id="CHEBI:90725"/>
        <dbReference type="ChEBI" id="CHEBI:90736"/>
        <dbReference type="EC" id="2.3.1.199"/>
    </reaction>
</comment>
<evidence type="ECO:0000256" key="2">
    <source>
        <dbReference type="ARBA" id="ARBA00022516"/>
    </source>
</evidence>
<keyword evidence="6 10" id="KW-1133">Transmembrane helix</keyword>
<dbReference type="InterPro" id="IPR002076">
    <property type="entry name" value="ELO_fam"/>
</dbReference>
<keyword evidence="4 10" id="KW-0812">Transmembrane</keyword>
<reference evidence="12 13" key="1">
    <citation type="submission" date="2024-05" db="EMBL/GenBank/DDBJ databases">
        <title>Culex pipiens pipiens assembly and annotation.</title>
        <authorList>
            <person name="Alout H."/>
            <person name="Durand T."/>
        </authorList>
    </citation>
    <scope>NUCLEOTIDE SEQUENCE [LARGE SCALE GENOMIC DNA]</scope>
    <source>
        <strain evidence="12">HA-2024</strain>
        <tissue evidence="12">Whole body</tissue>
    </source>
</reference>
<comment type="caution">
    <text evidence="12">The sequence shown here is derived from an EMBL/GenBank/DDBJ whole genome shotgun (WGS) entry which is preliminary data.</text>
</comment>
<keyword evidence="2 10" id="KW-0444">Lipid biosynthesis</keyword>
<dbReference type="EC" id="2.3.1.199" evidence="10"/>
<feature type="transmembrane region" description="Helical" evidence="10">
    <location>
        <begin position="72"/>
        <end position="90"/>
    </location>
</feature>
<protein>
    <recommendedName>
        <fullName evidence="10">Elongation of very long chain fatty acids protein</fullName>
        <ecNumber evidence="10">2.3.1.199</ecNumber>
    </recommendedName>
    <alternativeName>
        <fullName evidence="10">Very-long-chain 3-oxoacyl-CoA synthase</fullName>
    </alternativeName>
</protein>
<dbReference type="GO" id="GO:0006633">
    <property type="term" value="P:fatty acid biosynthetic process"/>
    <property type="evidence" value="ECO:0007669"/>
    <property type="project" value="UniProtKB-KW"/>
</dbReference>
<gene>
    <name evidence="12" type="ORF">pipiens_006659</name>
</gene>
<dbReference type="PANTHER" id="PTHR11157:SF116">
    <property type="entry name" value="ELONGATION OF VERY LONG CHAIN FATTY ACIDS PROTEIN-RELATED"/>
    <property type="match status" value="1"/>
</dbReference>
<keyword evidence="13" id="KW-1185">Reference proteome</keyword>
<evidence type="ECO:0000256" key="7">
    <source>
        <dbReference type="ARBA" id="ARBA00023098"/>
    </source>
</evidence>
<keyword evidence="9 10" id="KW-0275">Fatty acid biosynthesis</keyword>
<accession>A0ABD1DNM4</accession>
<dbReference type="GO" id="GO:0009922">
    <property type="term" value="F:fatty acid elongase activity"/>
    <property type="evidence" value="ECO:0007669"/>
    <property type="project" value="UniProtKB-EC"/>
</dbReference>
<dbReference type="PROSITE" id="PS01188">
    <property type="entry name" value="ELO"/>
    <property type="match status" value="1"/>
</dbReference>
<feature type="transmembrane region" description="Helical" evidence="10">
    <location>
        <begin position="34"/>
        <end position="51"/>
    </location>
</feature>
<keyword evidence="3 10" id="KW-0808">Transferase</keyword>
<evidence type="ECO:0000256" key="10">
    <source>
        <dbReference type="RuleBase" id="RU361115"/>
    </source>
</evidence>
<name>A0ABD1DNM4_CULPP</name>
<comment type="subcellular location">
    <subcellularLocation>
        <location evidence="1">Membrane</location>
        <topology evidence="1">Multi-pass membrane protein</topology>
    </subcellularLocation>
</comment>
<evidence type="ECO:0000313" key="12">
    <source>
        <dbReference type="EMBL" id="KAL1401367.1"/>
    </source>
</evidence>
<dbReference type="GO" id="GO:0016020">
    <property type="term" value="C:membrane"/>
    <property type="evidence" value="ECO:0007669"/>
    <property type="project" value="UniProtKB-SubCell"/>
</dbReference>
<evidence type="ECO:0000256" key="11">
    <source>
        <dbReference type="SAM" id="MobiDB-lite"/>
    </source>
</evidence>
<dbReference type="Pfam" id="PF01151">
    <property type="entry name" value="ELO"/>
    <property type="match status" value="1"/>
</dbReference>
<evidence type="ECO:0000256" key="1">
    <source>
        <dbReference type="ARBA" id="ARBA00004141"/>
    </source>
</evidence>
<keyword evidence="8 10" id="KW-0472">Membrane</keyword>
<feature type="transmembrane region" description="Helical" evidence="10">
    <location>
        <begin position="148"/>
        <end position="165"/>
    </location>
</feature>
<organism evidence="12 13">
    <name type="scientific">Culex pipiens pipiens</name>
    <name type="common">Northern house mosquito</name>
    <dbReference type="NCBI Taxonomy" id="38569"/>
    <lineage>
        <taxon>Eukaryota</taxon>
        <taxon>Metazoa</taxon>
        <taxon>Ecdysozoa</taxon>
        <taxon>Arthropoda</taxon>
        <taxon>Hexapoda</taxon>
        <taxon>Insecta</taxon>
        <taxon>Pterygota</taxon>
        <taxon>Neoptera</taxon>
        <taxon>Endopterygota</taxon>
        <taxon>Diptera</taxon>
        <taxon>Nematocera</taxon>
        <taxon>Culicoidea</taxon>
        <taxon>Culicidae</taxon>
        <taxon>Culicinae</taxon>
        <taxon>Culicini</taxon>
        <taxon>Culex</taxon>
        <taxon>Culex</taxon>
    </lineage>
</organism>
<keyword evidence="5 10" id="KW-0276">Fatty acid metabolism</keyword>
<evidence type="ECO:0000256" key="5">
    <source>
        <dbReference type="ARBA" id="ARBA00022832"/>
    </source>
</evidence>
<feature type="transmembrane region" description="Helical" evidence="10">
    <location>
        <begin position="115"/>
        <end position="136"/>
    </location>
</feature>
<dbReference type="Proteomes" id="UP001562425">
    <property type="component" value="Unassembled WGS sequence"/>
</dbReference>
<evidence type="ECO:0000256" key="8">
    <source>
        <dbReference type="ARBA" id="ARBA00023136"/>
    </source>
</evidence>
<evidence type="ECO:0000256" key="3">
    <source>
        <dbReference type="ARBA" id="ARBA00022679"/>
    </source>
</evidence>
<feature type="region of interest" description="Disordered" evidence="11">
    <location>
        <begin position="262"/>
        <end position="283"/>
    </location>
</feature>